<reference evidence="1 2" key="1">
    <citation type="submission" date="2017-09" db="EMBL/GenBank/DDBJ databases">
        <authorList>
            <person name="Perez-Cataluna A."/>
            <person name="Figueras M.J."/>
            <person name="Salas-Masso N."/>
        </authorList>
    </citation>
    <scope>NUCLEOTIDE SEQUENCE [LARGE SCALE GENOMIC DNA]</scope>
    <source>
        <strain evidence="1 2">F138-33</strain>
    </source>
</reference>
<organism evidence="1 2">
    <name type="scientific">Malaciobacter canalis</name>
    <dbReference type="NCBI Taxonomy" id="1912871"/>
    <lineage>
        <taxon>Bacteria</taxon>
        <taxon>Pseudomonadati</taxon>
        <taxon>Campylobacterota</taxon>
        <taxon>Epsilonproteobacteria</taxon>
        <taxon>Campylobacterales</taxon>
        <taxon>Arcobacteraceae</taxon>
        <taxon>Malaciobacter</taxon>
    </lineage>
</organism>
<comment type="caution">
    <text evidence="1">The sequence shown here is derived from an EMBL/GenBank/DDBJ whole genome shotgun (WGS) entry which is preliminary data.</text>
</comment>
<name>A0ABX4LQC5_9BACT</name>
<sequence>MIVLIKQENQTLNDVVLEHYGDLTHLDDVIALNHQLLSKVVLSLGDKVELPQFEEKTVEQTAKALWS</sequence>
<dbReference type="EMBL" id="NWVW01000007">
    <property type="protein sequence ID" value="PHO09790.1"/>
    <property type="molecule type" value="Genomic_DNA"/>
</dbReference>
<gene>
    <name evidence="1" type="ORF">CPG37_07170</name>
</gene>
<dbReference type="Proteomes" id="UP000221384">
    <property type="component" value="Unassembled WGS sequence"/>
</dbReference>
<keyword evidence="2" id="KW-1185">Reference proteome</keyword>
<evidence type="ECO:0008006" key="3">
    <source>
        <dbReference type="Google" id="ProtNLM"/>
    </source>
</evidence>
<evidence type="ECO:0000313" key="1">
    <source>
        <dbReference type="EMBL" id="PHO09790.1"/>
    </source>
</evidence>
<proteinExistence type="predicted"/>
<accession>A0ABX4LQC5</accession>
<evidence type="ECO:0000313" key="2">
    <source>
        <dbReference type="Proteomes" id="UP000221384"/>
    </source>
</evidence>
<dbReference type="RefSeq" id="WP_099334398.1">
    <property type="nucleotide sequence ID" value="NZ_CP042812.1"/>
</dbReference>
<protein>
    <recommendedName>
        <fullName evidence="3">Phage tail protein</fullName>
    </recommendedName>
</protein>